<dbReference type="EMBL" id="JACGCM010000121">
    <property type="protein sequence ID" value="KAF6176121.1"/>
    <property type="molecule type" value="Genomic_DNA"/>
</dbReference>
<dbReference type="GO" id="GO:0043531">
    <property type="term" value="F:ADP binding"/>
    <property type="evidence" value="ECO:0007669"/>
    <property type="project" value="InterPro"/>
</dbReference>
<organism evidence="3 4">
    <name type="scientific">Kingdonia uniflora</name>
    <dbReference type="NCBI Taxonomy" id="39325"/>
    <lineage>
        <taxon>Eukaryota</taxon>
        <taxon>Viridiplantae</taxon>
        <taxon>Streptophyta</taxon>
        <taxon>Embryophyta</taxon>
        <taxon>Tracheophyta</taxon>
        <taxon>Spermatophyta</taxon>
        <taxon>Magnoliopsida</taxon>
        <taxon>Ranunculales</taxon>
        <taxon>Circaeasteraceae</taxon>
        <taxon>Kingdonia</taxon>
    </lineage>
</organism>
<sequence length="455" mass="51346">MVTTRNIEVKVLLKNDSLKLFRQEVCDVDFDARRKCSKKIIDKCDGLPLAIVTLARTLRKKEEGVWIVVIQQLKKSMFEGLNPVNASIKMSYDFFESSKTKLCFLLCALYPEDHKVTMDTLVGYAMGEDFLGDVEILREARGNLHLMVGTLVSSGLLLKGEDARYVMMHDIVRDVAILIAHESIMRVRMLEEVSVIGNLKTLEILSLQGTGILRLLEEISGLTNLKMLDLSYTRNLKCIPPKKYIISNQLHLGLGDEEEGLQRMAPKVRGGKIPPTRGKIPPTTSLRKRRNNEREDPSHPNYNNPPRVPAKRRKTCSSPHSNRQLFGNLNIQANYSHKEPVRCVWLKPNQDEVMINTDGSMTGNIGAFGAVIRSYPGIPLKAATGNCKAISVSLHELQGKLARTNSFDKACLGTDSAMAIMYIKKQVEPPWEGRWILREIHRRIDEFTSFSSPYL</sequence>
<dbReference type="SUPFAM" id="SSF52058">
    <property type="entry name" value="L domain-like"/>
    <property type="match status" value="1"/>
</dbReference>
<gene>
    <name evidence="3" type="ORF">GIB67_000215</name>
</gene>
<dbReference type="PANTHER" id="PTHR33463:SF183">
    <property type="entry name" value="NB-ARC DOMAIN DISEASE RESISTANCE PROTEIN"/>
    <property type="match status" value="1"/>
</dbReference>
<dbReference type="GO" id="GO:0006952">
    <property type="term" value="P:defense response"/>
    <property type="evidence" value="ECO:0007669"/>
    <property type="project" value="UniProtKB-KW"/>
</dbReference>
<dbReference type="Proteomes" id="UP000541444">
    <property type="component" value="Unassembled WGS sequence"/>
</dbReference>
<dbReference type="InterPro" id="IPR032675">
    <property type="entry name" value="LRR_dom_sf"/>
</dbReference>
<reference evidence="3 4" key="1">
    <citation type="journal article" date="2020" name="IScience">
        <title>Genome Sequencing of the Endangered Kingdonia uniflora (Circaeasteraceae, Ranunculales) Reveals Potential Mechanisms of Evolutionary Specialization.</title>
        <authorList>
            <person name="Sun Y."/>
            <person name="Deng T."/>
            <person name="Zhang A."/>
            <person name="Moore M.J."/>
            <person name="Landis J.B."/>
            <person name="Lin N."/>
            <person name="Zhang H."/>
            <person name="Zhang X."/>
            <person name="Huang J."/>
            <person name="Zhang X."/>
            <person name="Sun H."/>
            <person name="Wang H."/>
        </authorList>
    </citation>
    <scope>NUCLEOTIDE SEQUENCE [LARGE SCALE GENOMIC DNA]</scope>
    <source>
        <strain evidence="3">TB1705</strain>
        <tissue evidence="3">Leaf</tissue>
    </source>
</reference>
<keyword evidence="1" id="KW-0611">Plant defense</keyword>
<evidence type="ECO:0000256" key="1">
    <source>
        <dbReference type="ARBA" id="ARBA00022821"/>
    </source>
</evidence>
<dbReference type="SUPFAM" id="SSF52540">
    <property type="entry name" value="P-loop containing nucleoside triphosphate hydrolases"/>
    <property type="match status" value="1"/>
</dbReference>
<dbReference type="PANTHER" id="PTHR33463">
    <property type="entry name" value="NB-ARC DOMAIN-CONTAINING PROTEIN-RELATED"/>
    <property type="match status" value="1"/>
</dbReference>
<evidence type="ECO:0008006" key="5">
    <source>
        <dbReference type="Google" id="ProtNLM"/>
    </source>
</evidence>
<keyword evidence="4" id="KW-1185">Reference proteome</keyword>
<dbReference type="InterPro" id="IPR027417">
    <property type="entry name" value="P-loop_NTPase"/>
</dbReference>
<dbReference type="InterPro" id="IPR050905">
    <property type="entry name" value="Plant_NBS-LRR"/>
</dbReference>
<protein>
    <recommendedName>
        <fullName evidence="5">NB-ARC domain-containing protein</fullName>
    </recommendedName>
</protein>
<dbReference type="InterPro" id="IPR042197">
    <property type="entry name" value="Apaf_helical"/>
</dbReference>
<dbReference type="OrthoDB" id="1060944at2759"/>
<dbReference type="Gene3D" id="1.10.10.10">
    <property type="entry name" value="Winged helix-like DNA-binding domain superfamily/Winged helix DNA-binding domain"/>
    <property type="match status" value="1"/>
</dbReference>
<dbReference type="InterPro" id="IPR036388">
    <property type="entry name" value="WH-like_DNA-bd_sf"/>
</dbReference>
<comment type="caution">
    <text evidence="3">The sequence shown here is derived from an EMBL/GenBank/DDBJ whole genome shotgun (WGS) entry which is preliminary data.</text>
</comment>
<evidence type="ECO:0000256" key="2">
    <source>
        <dbReference type="SAM" id="MobiDB-lite"/>
    </source>
</evidence>
<dbReference type="Gene3D" id="3.80.10.10">
    <property type="entry name" value="Ribonuclease Inhibitor"/>
    <property type="match status" value="1"/>
</dbReference>
<dbReference type="GO" id="GO:0005524">
    <property type="term" value="F:ATP binding"/>
    <property type="evidence" value="ECO:0007669"/>
    <property type="project" value="UniProtKB-KW"/>
</dbReference>
<accession>A0A7J7P9K8</accession>
<dbReference type="AlphaFoldDB" id="A0A7J7P9K8"/>
<evidence type="ECO:0000313" key="4">
    <source>
        <dbReference type="Proteomes" id="UP000541444"/>
    </source>
</evidence>
<name>A0A7J7P9K8_9MAGN</name>
<dbReference type="PRINTS" id="PR00364">
    <property type="entry name" value="DISEASERSIST"/>
</dbReference>
<evidence type="ECO:0000313" key="3">
    <source>
        <dbReference type="EMBL" id="KAF6176121.1"/>
    </source>
</evidence>
<dbReference type="Gene3D" id="1.10.8.430">
    <property type="entry name" value="Helical domain of apoptotic protease-activating factors"/>
    <property type="match status" value="1"/>
</dbReference>
<feature type="region of interest" description="Disordered" evidence="2">
    <location>
        <begin position="266"/>
        <end position="323"/>
    </location>
</feature>
<proteinExistence type="predicted"/>